<feature type="region of interest" description="Disordered" evidence="1">
    <location>
        <begin position="116"/>
        <end position="142"/>
    </location>
</feature>
<dbReference type="InterPro" id="IPR029471">
    <property type="entry name" value="HNH_5"/>
</dbReference>
<dbReference type="InterPro" id="IPR003615">
    <property type="entry name" value="HNH_nuc"/>
</dbReference>
<keyword evidence="4" id="KW-1185">Reference proteome</keyword>
<dbReference type="Gene3D" id="1.10.30.50">
    <property type="match status" value="1"/>
</dbReference>
<dbReference type="RefSeq" id="WP_168045037.1">
    <property type="nucleotide sequence ID" value="NZ_JAATJM010000001.1"/>
</dbReference>
<dbReference type="Pfam" id="PF14279">
    <property type="entry name" value="HNH_5"/>
    <property type="match status" value="1"/>
</dbReference>
<evidence type="ECO:0000256" key="1">
    <source>
        <dbReference type="SAM" id="MobiDB-lite"/>
    </source>
</evidence>
<name>A0A7X5YJ54_9CAUL</name>
<dbReference type="PANTHER" id="PTHR33877:SF2">
    <property type="entry name" value="OS07G0170200 PROTEIN"/>
    <property type="match status" value="1"/>
</dbReference>
<reference evidence="3 4" key="1">
    <citation type="submission" date="2020-03" db="EMBL/GenBank/DDBJ databases">
        <title>Genomic Encyclopedia of Type Strains, Phase IV (KMG-IV): sequencing the most valuable type-strain genomes for metagenomic binning, comparative biology and taxonomic classification.</title>
        <authorList>
            <person name="Goeker M."/>
        </authorList>
    </citation>
    <scope>NUCLEOTIDE SEQUENCE [LARGE SCALE GENOMIC DNA]</scope>
    <source>
        <strain evidence="3 4">DSM 4736</strain>
    </source>
</reference>
<feature type="domain" description="HNH nuclease" evidence="2">
    <location>
        <begin position="2"/>
        <end position="60"/>
    </location>
</feature>
<evidence type="ECO:0000313" key="4">
    <source>
        <dbReference type="Proteomes" id="UP000587415"/>
    </source>
</evidence>
<dbReference type="AlphaFoldDB" id="A0A7X5YJ54"/>
<dbReference type="CDD" id="cd00085">
    <property type="entry name" value="HNHc"/>
    <property type="match status" value="1"/>
</dbReference>
<gene>
    <name evidence="3" type="ORF">GGQ87_000384</name>
</gene>
<sequence length="142" mass="16127">MITQRMLAEAQNWRCAYCGGAMRTWPKGPAMATREHLTPRSFGGSDKTDNLVAACEACNMARGRFISPEAFHAFRQHCLADGSWPPLTEPRGAARLHLWAMSRRADKQRQAEARERLKARSRKIGKIRAAHARDERAEPLEW</sequence>
<comment type="caution">
    <text evidence="3">The sequence shown here is derived from an EMBL/GenBank/DDBJ whole genome shotgun (WGS) entry which is preliminary data.</text>
</comment>
<dbReference type="Proteomes" id="UP000587415">
    <property type="component" value="Unassembled WGS sequence"/>
</dbReference>
<dbReference type="PANTHER" id="PTHR33877">
    <property type="entry name" value="SLL1193 PROTEIN"/>
    <property type="match status" value="1"/>
</dbReference>
<feature type="compositionally biased region" description="Basic residues" evidence="1">
    <location>
        <begin position="119"/>
        <end position="130"/>
    </location>
</feature>
<evidence type="ECO:0000259" key="2">
    <source>
        <dbReference type="SMART" id="SM00507"/>
    </source>
</evidence>
<accession>A0A7X5YJ54</accession>
<proteinExistence type="predicted"/>
<dbReference type="SMART" id="SM00507">
    <property type="entry name" value="HNHc"/>
    <property type="match status" value="1"/>
</dbReference>
<evidence type="ECO:0000313" key="3">
    <source>
        <dbReference type="EMBL" id="NJC40126.1"/>
    </source>
</evidence>
<feature type="compositionally biased region" description="Basic and acidic residues" evidence="1">
    <location>
        <begin position="131"/>
        <end position="142"/>
    </location>
</feature>
<dbReference type="EMBL" id="JAATJM010000001">
    <property type="protein sequence ID" value="NJC40126.1"/>
    <property type="molecule type" value="Genomic_DNA"/>
</dbReference>
<dbReference type="InterPro" id="IPR052892">
    <property type="entry name" value="NA-targeting_endonuclease"/>
</dbReference>
<protein>
    <recommendedName>
        <fullName evidence="2">HNH nuclease domain-containing protein</fullName>
    </recommendedName>
</protein>
<organism evidence="3 4">
    <name type="scientific">Brevundimonas alba</name>
    <dbReference type="NCBI Taxonomy" id="74314"/>
    <lineage>
        <taxon>Bacteria</taxon>
        <taxon>Pseudomonadati</taxon>
        <taxon>Pseudomonadota</taxon>
        <taxon>Alphaproteobacteria</taxon>
        <taxon>Caulobacterales</taxon>
        <taxon>Caulobacteraceae</taxon>
        <taxon>Brevundimonas</taxon>
    </lineage>
</organism>